<proteinExistence type="inferred from homology"/>
<dbReference type="AlphaFoldDB" id="A0A6I3R131"/>
<dbReference type="InterPro" id="IPR036390">
    <property type="entry name" value="WH_DNA-bd_sf"/>
</dbReference>
<evidence type="ECO:0000313" key="5">
    <source>
        <dbReference type="Proteomes" id="UP000449193"/>
    </source>
</evidence>
<dbReference type="Gene3D" id="3.30.420.40">
    <property type="match status" value="2"/>
</dbReference>
<accession>A0A6I3R131</accession>
<dbReference type="CDD" id="cd23763">
    <property type="entry name" value="ASKHA_ATPase_ROK"/>
    <property type="match status" value="1"/>
</dbReference>
<reference evidence="4 5" key="1">
    <citation type="journal article" date="2019" name="Nat. Med.">
        <title>A library of human gut bacterial isolates paired with longitudinal multiomics data enables mechanistic microbiome research.</title>
        <authorList>
            <person name="Poyet M."/>
            <person name="Groussin M."/>
            <person name="Gibbons S.M."/>
            <person name="Avila-Pacheco J."/>
            <person name="Jiang X."/>
            <person name="Kearney S.M."/>
            <person name="Perrotta A.R."/>
            <person name="Berdy B."/>
            <person name="Zhao S."/>
            <person name="Lieberman T.D."/>
            <person name="Swanson P.K."/>
            <person name="Smith M."/>
            <person name="Roesemann S."/>
            <person name="Alexander J.E."/>
            <person name="Rich S.A."/>
            <person name="Livny J."/>
            <person name="Vlamakis H."/>
            <person name="Clish C."/>
            <person name="Bullock K."/>
            <person name="Deik A."/>
            <person name="Scott J."/>
            <person name="Pierce K.A."/>
            <person name="Xavier R.J."/>
            <person name="Alm E.J."/>
        </authorList>
    </citation>
    <scope>NUCLEOTIDE SEQUENCE [LARGE SCALE GENOMIC DNA]</scope>
    <source>
        <strain evidence="4 5">BIOML-A7</strain>
    </source>
</reference>
<dbReference type="InterPro" id="IPR043129">
    <property type="entry name" value="ATPase_NBD"/>
</dbReference>
<evidence type="ECO:0000256" key="2">
    <source>
        <dbReference type="ARBA" id="ARBA00006479"/>
    </source>
</evidence>
<dbReference type="InterPro" id="IPR000600">
    <property type="entry name" value="ROK"/>
</dbReference>
<dbReference type="GO" id="GO:0042732">
    <property type="term" value="P:D-xylose metabolic process"/>
    <property type="evidence" value="ECO:0007669"/>
    <property type="project" value="UniProtKB-KW"/>
</dbReference>
<comment type="caution">
    <text evidence="4">The sequence shown here is derived from an EMBL/GenBank/DDBJ whole genome shotgun (WGS) entry which is preliminary data.</text>
</comment>
<name>A0A6I3R131_9FIRM</name>
<dbReference type="PANTHER" id="PTHR18964:SF149">
    <property type="entry name" value="BIFUNCTIONAL UDP-N-ACETYLGLUCOSAMINE 2-EPIMERASE_N-ACETYLMANNOSAMINE KINASE"/>
    <property type="match status" value="1"/>
</dbReference>
<protein>
    <submittedName>
        <fullName evidence="4">ROK family protein</fullName>
    </submittedName>
</protein>
<keyword evidence="3" id="KW-0119">Carbohydrate metabolism</keyword>
<dbReference type="SUPFAM" id="SSF53067">
    <property type="entry name" value="Actin-like ATPase domain"/>
    <property type="match status" value="1"/>
</dbReference>
<sequence>MTFSLFEFIMSLKILLTKLVKSGEGLQMLDQIKIKNIKKIMLCLMAHRCATKSQIVEDTELSTSTVSACINSLLKLKLLVSDGMKDSSGGRRSTIYRLNHAYGCFIGLVLSPEKIDGVIVDCEVKVIKRFSLPIENGAFIINAVTEILDKEISETTNVLGIGIGVSAEMDYKEQVVISAPQLKWEFVHLKEIIERQHMIFTYVDHPVNAAAVCEGMVGKACGQKNYIYVGENSGGKIALVLDGRVCRGAGNTMGEISEDHIMNLMCPEALRFLGVSQLLVSYQSPAFKDKVCACAQGFSGEIVCIEQTRDTYPIGMAAVAQRQWFESIYFML</sequence>
<evidence type="ECO:0000313" key="4">
    <source>
        <dbReference type="EMBL" id="MTS53207.1"/>
    </source>
</evidence>
<dbReference type="EMBL" id="WMZR01000042">
    <property type="protein sequence ID" value="MTS53207.1"/>
    <property type="molecule type" value="Genomic_DNA"/>
</dbReference>
<comment type="similarity">
    <text evidence="2">Belongs to the ROK (NagC/XylR) family.</text>
</comment>
<dbReference type="SUPFAM" id="SSF46785">
    <property type="entry name" value="Winged helix' DNA-binding domain"/>
    <property type="match status" value="1"/>
</dbReference>
<dbReference type="Proteomes" id="UP000449193">
    <property type="component" value="Unassembled WGS sequence"/>
</dbReference>
<dbReference type="Pfam" id="PF00480">
    <property type="entry name" value="ROK"/>
    <property type="match status" value="1"/>
</dbReference>
<keyword evidence="3" id="KW-0859">Xylose metabolism</keyword>
<gene>
    <name evidence="4" type="ORF">GMD52_16965</name>
</gene>
<dbReference type="PANTHER" id="PTHR18964">
    <property type="entry name" value="ROK (REPRESSOR, ORF, KINASE) FAMILY"/>
    <property type="match status" value="1"/>
</dbReference>
<organism evidence="4 5">
    <name type="scientific">Ruthenibacterium lactatiformans</name>
    <dbReference type="NCBI Taxonomy" id="1550024"/>
    <lineage>
        <taxon>Bacteria</taxon>
        <taxon>Bacillati</taxon>
        <taxon>Bacillota</taxon>
        <taxon>Clostridia</taxon>
        <taxon>Eubacteriales</taxon>
        <taxon>Oscillospiraceae</taxon>
        <taxon>Ruthenibacterium</taxon>
    </lineage>
</organism>
<evidence type="ECO:0000256" key="1">
    <source>
        <dbReference type="ARBA" id="ARBA00002486"/>
    </source>
</evidence>
<evidence type="ECO:0000256" key="3">
    <source>
        <dbReference type="ARBA" id="ARBA00022629"/>
    </source>
</evidence>
<dbReference type="InterPro" id="IPR036388">
    <property type="entry name" value="WH-like_DNA-bd_sf"/>
</dbReference>
<comment type="function">
    <text evidence="1">Transcriptional repressor of xylose-utilizing enzymes.</text>
</comment>
<dbReference type="Gene3D" id="1.10.10.10">
    <property type="entry name" value="Winged helix-like DNA-binding domain superfamily/Winged helix DNA-binding domain"/>
    <property type="match status" value="1"/>
</dbReference>